<dbReference type="Pfam" id="PF00903">
    <property type="entry name" value="Glyoxalase"/>
    <property type="match status" value="1"/>
</dbReference>
<dbReference type="RefSeq" id="WP_204910672.1">
    <property type="nucleotide sequence ID" value="NZ_BAAAYR010000002.1"/>
</dbReference>
<accession>A0ABP6XIY7</accession>
<dbReference type="EMBL" id="BAAAYR010000002">
    <property type="protein sequence ID" value="GAA3565414.1"/>
    <property type="molecule type" value="Genomic_DNA"/>
</dbReference>
<name>A0ABP6XIY7_9ACTN</name>
<evidence type="ECO:0000313" key="3">
    <source>
        <dbReference type="EMBL" id="GAA3565414.1"/>
    </source>
</evidence>
<sequence>MPESASPFQHVVDVFCFVPELGAATAWYTDRLGVAPTLTARQLARFDLGGSRLTVHTIDDFNDGGPGGCVAYWDVTDVDRLTEEWVAHGAVAHRGPKTIMTGERLCQLLDPFGNLIGIRQAAPTGPGAPASSHADHQDHR</sequence>
<dbReference type="InterPro" id="IPR037523">
    <property type="entry name" value="VOC_core"/>
</dbReference>
<protein>
    <submittedName>
        <fullName evidence="3">Glyoxalase/bleomycin resistance/dioxygenase family protein</fullName>
    </submittedName>
</protein>
<evidence type="ECO:0000256" key="1">
    <source>
        <dbReference type="SAM" id="MobiDB-lite"/>
    </source>
</evidence>
<dbReference type="Proteomes" id="UP001500767">
    <property type="component" value="Unassembled WGS sequence"/>
</dbReference>
<keyword evidence="4" id="KW-1185">Reference proteome</keyword>
<dbReference type="InterPro" id="IPR029068">
    <property type="entry name" value="Glyas_Bleomycin-R_OHBP_Dase"/>
</dbReference>
<feature type="compositionally biased region" description="Low complexity" evidence="1">
    <location>
        <begin position="121"/>
        <end position="132"/>
    </location>
</feature>
<dbReference type="PROSITE" id="PS51819">
    <property type="entry name" value="VOC"/>
    <property type="match status" value="1"/>
</dbReference>
<comment type="caution">
    <text evidence="3">The sequence shown here is derived from an EMBL/GenBank/DDBJ whole genome shotgun (WGS) entry which is preliminary data.</text>
</comment>
<feature type="domain" description="VOC" evidence="2">
    <location>
        <begin position="7"/>
        <end position="121"/>
    </location>
</feature>
<feature type="region of interest" description="Disordered" evidence="1">
    <location>
        <begin position="120"/>
        <end position="140"/>
    </location>
</feature>
<organism evidence="3 4">
    <name type="scientific">Microlunatus spumicola</name>
    <dbReference type="NCBI Taxonomy" id="81499"/>
    <lineage>
        <taxon>Bacteria</taxon>
        <taxon>Bacillati</taxon>
        <taxon>Actinomycetota</taxon>
        <taxon>Actinomycetes</taxon>
        <taxon>Propionibacteriales</taxon>
        <taxon>Propionibacteriaceae</taxon>
        <taxon>Microlunatus</taxon>
    </lineage>
</organism>
<proteinExistence type="predicted"/>
<reference evidence="4" key="1">
    <citation type="journal article" date="2019" name="Int. J. Syst. Evol. Microbiol.">
        <title>The Global Catalogue of Microorganisms (GCM) 10K type strain sequencing project: providing services to taxonomists for standard genome sequencing and annotation.</title>
        <authorList>
            <consortium name="The Broad Institute Genomics Platform"/>
            <consortium name="The Broad Institute Genome Sequencing Center for Infectious Disease"/>
            <person name="Wu L."/>
            <person name="Ma J."/>
        </authorList>
    </citation>
    <scope>NUCLEOTIDE SEQUENCE [LARGE SCALE GENOMIC DNA]</scope>
    <source>
        <strain evidence="4">JCM 16540</strain>
    </source>
</reference>
<evidence type="ECO:0000259" key="2">
    <source>
        <dbReference type="PROSITE" id="PS51819"/>
    </source>
</evidence>
<dbReference type="Gene3D" id="3.10.180.10">
    <property type="entry name" value="2,3-Dihydroxybiphenyl 1,2-Dioxygenase, domain 1"/>
    <property type="match status" value="1"/>
</dbReference>
<gene>
    <name evidence="3" type="ORF">GCM10022197_21550</name>
</gene>
<dbReference type="SUPFAM" id="SSF54593">
    <property type="entry name" value="Glyoxalase/Bleomycin resistance protein/Dihydroxybiphenyl dioxygenase"/>
    <property type="match status" value="1"/>
</dbReference>
<dbReference type="InterPro" id="IPR004360">
    <property type="entry name" value="Glyas_Fos-R_dOase_dom"/>
</dbReference>
<evidence type="ECO:0000313" key="4">
    <source>
        <dbReference type="Proteomes" id="UP001500767"/>
    </source>
</evidence>